<keyword evidence="1" id="KW-1133">Transmembrane helix</keyword>
<organism evidence="2 3">
    <name type="scientific">Bacillus salacetis</name>
    <dbReference type="NCBI Taxonomy" id="2315464"/>
    <lineage>
        <taxon>Bacteria</taxon>
        <taxon>Bacillati</taxon>
        <taxon>Bacillota</taxon>
        <taxon>Bacilli</taxon>
        <taxon>Bacillales</taxon>
        <taxon>Bacillaceae</taxon>
        <taxon>Bacillus</taxon>
    </lineage>
</organism>
<evidence type="ECO:0000256" key="1">
    <source>
        <dbReference type="SAM" id="Phobius"/>
    </source>
</evidence>
<proteinExistence type="predicted"/>
<reference evidence="2 3" key="1">
    <citation type="submission" date="2018-09" db="EMBL/GenBank/DDBJ databases">
        <title>Bacillus saliacetes sp. nov., isolated from Thai shrimp paste (Ka-pi).</title>
        <authorList>
            <person name="Daroonpunt R."/>
            <person name="Tanasupawat S."/>
            <person name="Yiamsombut S."/>
        </authorList>
    </citation>
    <scope>NUCLEOTIDE SEQUENCE [LARGE SCALE GENOMIC DNA]</scope>
    <source>
        <strain evidence="2 3">SKP7-4</strain>
    </source>
</reference>
<keyword evidence="3" id="KW-1185">Reference proteome</keyword>
<feature type="transmembrane region" description="Helical" evidence="1">
    <location>
        <begin position="38"/>
        <end position="59"/>
    </location>
</feature>
<evidence type="ECO:0000313" key="2">
    <source>
        <dbReference type="EMBL" id="RIW37376.1"/>
    </source>
</evidence>
<dbReference type="OrthoDB" id="2883430at2"/>
<dbReference type="AlphaFoldDB" id="A0A3A1R5I6"/>
<keyword evidence="1" id="KW-0812">Transmembrane</keyword>
<accession>A0A3A1R5I6</accession>
<gene>
    <name evidence="2" type="ORF">D3H55_04910</name>
</gene>
<keyword evidence="1" id="KW-0472">Membrane</keyword>
<comment type="caution">
    <text evidence="2">The sequence shown here is derived from an EMBL/GenBank/DDBJ whole genome shotgun (WGS) entry which is preliminary data.</text>
</comment>
<dbReference type="EMBL" id="QXIR01000004">
    <property type="protein sequence ID" value="RIW37376.1"/>
    <property type="molecule type" value="Genomic_DNA"/>
</dbReference>
<name>A0A3A1R5I6_9BACI</name>
<feature type="transmembrane region" description="Helical" evidence="1">
    <location>
        <begin position="12"/>
        <end position="31"/>
    </location>
</feature>
<dbReference type="Proteomes" id="UP000265801">
    <property type="component" value="Unassembled WGS sequence"/>
</dbReference>
<feature type="transmembrane region" description="Helical" evidence="1">
    <location>
        <begin position="71"/>
        <end position="91"/>
    </location>
</feature>
<dbReference type="RefSeq" id="WP_119545795.1">
    <property type="nucleotide sequence ID" value="NZ_QXIR01000004.1"/>
</dbReference>
<sequence length="96" mass="10369">MEEAGQWMFLEGWTPFILIILFLTGAIIIMARFSEQKLHYSVCALLGAAAISTFLYSYLQLGGMNAGAGLAFYSVAGIIGVSIGTAITPFVKTRKE</sequence>
<evidence type="ECO:0000313" key="3">
    <source>
        <dbReference type="Proteomes" id="UP000265801"/>
    </source>
</evidence>
<protein>
    <submittedName>
        <fullName evidence="2">Uncharacterized protein</fullName>
    </submittedName>
</protein>